<dbReference type="InterPro" id="IPR016102">
    <property type="entry name" value="Succinyl-CoA_synth-like"/>
</dbReference>
<comment type="subunit">
    <text evidence="1">Heterooctamer of 4 alpha and 4 beta chains.</text>
</comment>
<accession>A0ABR2LDF5</accession>
<sequence length="123" mass="13026">MGHAGAIVSGGKGTAQDKIKTLREAGVTVVESPAKIGSAMLDYESRDIKNKRYNVISLPIVLLLCDEHPNVNGEEDGVGHALRGYAYAPPPHLRRARVVAGFPLDSDLGNLPPIPGDIDSCGR</sequence>
<dbReference type="PANTHER" id="PTHR11117:SF2">
    <property type="entry name" value="SUCCINATE--COA LIGASE [ADP_GDP-FORMING] SUBUNIT ALPHA, MITOCHONDRIAL"/>
    <property type="match status" value="1"/>
</dbReference>
<keyword evidence="3" id="KW-1185">Reference proteome</keyword>
<dbReference type="EMBL" id="JBBWWR010000021">
    <property type="protein sequence ID" value="KAK8938090.1"/>
    <property type="molecule type" value="Genomic_DNA"/>
</dbReference>
<proteinExistence type="predicted"/>
<dbReference type="Gene3D" id="3.40.50.261">
    <property type="entry name" value="Succinyl-CoA synthetase domains"/>
    <property type="match status" value="1"/>
</dbReference>
<protein>
    <submittedName>
        <fullName evidence="2">Uncharacterized protein</fullName>
    </submittedName>
</protein>
<evidence type="ECO:0000313" key="3">
    <source>
        <dbReference type="Proteomes" id="UP001412067"/>
    </source>
</evidence>
<name>A0ABR2LDF5_9ASPA</name>
<dbReference type="PANTHER" id="PTHR11117">
    <property type="entry name" value="SUCCINYL-COA LIGASE SUBUNIT ALPHA"/>
    <property type="match status" value="1"/>
</dbReference>
<organism evidence="2 3">
    <name type="scientific">Platanthera guangdongensis</name>
    <dbReference type="NCBI Taxonomy" id="2320717"/>
    <lineage>
        <taxon>Eukaryota</taxon>
        <taxon>Viridiplantae</taxon>
        <taxon>Streptophyta</taxon>
        <taxon>Embryophyta</taxon>
        <taxon>Tracheophyta</taxon>
        <taxon>Spermatophyta</taxon>
        <taxon>Magnoliopsida</taxon>
        <taxon>Liliopsida</taxon>
        <taxon>Asparagales</taxon>
        <taxon>Orchidaceae</taxon>
        <taxon>Orchidoideae</taxon>
        <taxon>Orchideae</taxon>
        <taxon>Orchidinae</taxon>
        <taxon>Platanthera</taxon>
    </lineage>
</organism>
<dbReference type="SUPFAM" id="SSF52210">
    <property type="entry name" value="Succinyl-CoA synthetase domains"/>
    <property type="match status" value="1"/>
</dbReference>
<dbReference type="Proteomes" id="UP001412067">
    <property type="component" value="Unassembled WGS sequence"/>
</dbReference>
<comment type="caution">
    <text evidence="2">The sequence shown here is derived from an EMBL/GenBank/DDBJ whole genome shotgun (WGS) entry which is preliminary data.</text>
</comment>
<evidence type="ECO:0000256" key="1">
    <source>
        <dbReference type="ARBA" id="ARBA00011412"/>
    </source>
</evidence>
<gene>
    <name evidence="2" type="ORF">KSP40_PGU009689</name>
</gene>
<evidence type="ECO:0000313" key="2">
    <source>
        <dbReference type="EMBL" id="KAK8938090.1"/>
    </source>
</evidence>
<reference evidence="2 3" key="1">
    <citation type="journal article" date="2022" name="Nat. Plants">
        <title>Genomes of leafy and leafless Platanthera orchids illuminate the evolution of mycoheterotrophy.</title>
        <authorList>
            <person name="Li M.H."/>
            <person name="Liu K.W."/>
            <person name="Li Z."/>
            <person name="Lu H.C."/>
            <person name="Ye Q.L."/>
            <person name="Zhang D."/>
            <person name="Wang J.Y."/>
            <person name="Li Y.F."/>
            <person name="Zhong Z.M."/>
            <person name="Liu X."/>
            <person name="Yu X."/>
            <person name="Liu D.K."/>
            <person name="Tu X.D."/>
            <person name="Liu B."/>
            <person name="Hao Y."/>
            <person name="Liao X.Y."/>
            <person name="Jiang Y.T."/>
            <person name="Sun W.H."/>
            <person name="Chen J."/>
            <person name="Chen Y.Q."/>
            <person name="Ai Y."/>
            <person name="Zhai J.W."/>
            <person name="Wu S.S."/>
            <person name="Zhou Z."/>
            <person name="Hsiao Y.Y."/>
            <person name="Wu W.L."/>
            <person name="Chen Y.Y."/>
            <person name="Lin Y.F."/>
            <person name="Hsu J.L."/>
            <person name="Li C.Y."/>
            <person name="Wang Z.W."/>
            <person name="Zhao X."/>
            <person name="Zhong W.Y."/>
            <person name="Ma X.K."/>
            <person name="Ma L."/>
            <person name="Huang J."/>
            <person name="Chen G.Z."/>
            <person name="Huang M.Z."/>
            <person name="Huang L."/>
            <person name="Peng D.H."/>
            <person name="Luo Y.B."/>
            <person name="Zou S.Q."/>
            <person name="Chen S.P."/>
            <person name="Lan S."/>
            <person name="Tsai W.C."/>
            <person name="Van de Peer Y."/>
            <person name="Liu Z.J."/>
        </authorList>
    </citation>
    <scope>NUCLEOTIDE SEQUENCE [LARGE SCALE GENOMIC DNA]</scope>
    <source>
        <strain evidence="2">Lor288</strain>
    </source>
</reference>